<sequence>MAQDEAQLGLESLVLKVHSSRTLDNLGGDLVTSPCLRQSDPMRISWKLGLDNLPLTCLEHTTLYGFYMKPILISLTRGCKTV</sequence>
<organism evidence="1">
    <name type="scientific">Brassica oleracea</name>
    <name type="common">Wild cabbage</name>
    <dbReference type="NCBI Taxonomy" id="3712"/>
    <lineage>
        <taxon>Eukaryota</taxon>
        <taxon>Viridiplantae</taxon>
        <taxon>Streptophyta</taxon>
        <taxon>Embryophyta</taxon>
        <taxon>Tracheophyta</taxon>
        <taxon>Spermatophyta</taxon>
        <taxon>Magnoliopsida</taxon>
        <taxon>eudicotyledons</taxon>
        <taxon>Gunneridae</taxon>
        <taxon>Pentapetalae</taxon>
        <taxon>rosids</taxon>
        <taxon>malvids</taxon>
        <taxon>Brassicales</taxon>
        <taxon>Brassicaceae</taxon>
        <taxon>Brassiceae</taxon>
        <taxon>Brassica</taxon>
    </lineage>
</organism>
<name>A0A3P6GSF7_BRAOL</name>
<protein>
    <submittedName>
        <fullName evidence="1">Uncharacterized protein</fullName>
    </submittedName>
</protein>
<dbReference type="EMBL" id="LR031879">
    <property type="protein sequence ID" value="VDD59385.1"/>
    <property type="molecule type" value="Genomic_DNA"/>
</dbReference>
<dbReference type="AlphaFoldDB" id="A0A3P6GSF7"/>
<proteinExistence type="predicted"/>
<evidence type="ECO:0000313" key="1">
    <source>
        <dbReference type="EMBL" id="VDD59385.1"/>
    </source>
</evidence>
<reference evidence="1" key="1">
    <citation type="submission" date="2018-11" db="EMBL/GenBank/DDBJ databases">
        <authorList>
            <consortium name="Genoscope - CEA"/>
            <person name="William W."/>
        </authorList>
    </citation>
    <scope>NUCLEOTIDE SEQUENCE</scope>
</reference>
<accession>A0A3P6GSF7</accession>
<gene>
    <name evidence="1" type="ORF">BOLC8T52614H</name>
</gene>